<sequence length="171" mass="18435">MSLSIQKPSQFCTAVGDTLRAAFPQFKVGTRQDVVAVGDDAWVLIAMDGDAWGPSANDGRSAHALSVSLQCLLPGRPDFDACDLAAALMDVVANNRWGLSGAQCDVPTALVAQPSTWVFAETTYSTWTVSFVQTLYFGQPLLEDPTGIPLFARTWEVSDIDDPTQYTALED</sequence>
<reference evidence="1 2" key="1">
    <citation type="submission" date="2023-07" db="EMBL/GenBank/DDBJ databases">
        <title>Identification of four novel Pseudomonas species associated with bacterial leaf spot of cucurbits.</title>
        <authorList>
            <person name="Fullem K.R."/>
        </authorList>
    </citation>
    <scope>NUCLEOTIDE SEQUENCE [LARGE SCALE GENOMIC DNA]</scope>
    <source>
        <strain evidence="1 2">K18</strain>
    </source>
</reference>
<keyword evidence="2" id="KW-1185">Reference proteome</keyword>
<evidence type="ECO:0000313" key="2">
    <source>
        <dbReference type="Proteomes" id="UP001228019"/>
    </source>
</evidence>
<comment type="caution">
    <text evidence="1">The sequence shown here is derived from an EMBL/GenBank/DDBJ whole genome shotgun (WGS) entry which is preliminary data.</text>
</comment>
<protein>
    <recommendedName>
        <fullName evidence="3">DUF1833 domain-containing protein</fullName>
    </recommendedName>
</protein>
<name>A0ABT9C267_9PSED</name>
<evidence type="ECO:0000313" key="1">
    <source>
        <dbReference type="EMBL" id="MDO7898895.1"/>
    </source>
</evidence>
<proteinExistence type="predicted"/>
<accession>A0ABT9C267</accession>
<organism evidence="1 2">
    <name type="scientific">Pseudomonas citrulli</name>
    <dbReference type="NCBI Taxonomy" id="3064347"/>
    <lineage>
        <taxon>Bacteria</taxon>
        <taxon>Pseudomonadati</taxon>
        <taxon>Pseudomonadota</taxon>
        <taxon>Gammaproteobacteria</taxon>
        <taxon>Pseudomonadales</taxon>
        <taxon>Pseudomonadaceae</taxon>
        <taxon>Pseudomonas</taxon>
    </lineage>
</organism>
<dbReference type="EMBL" id="JAUQOP010000030">
    <property type="protein sequence ID" value="MDO7898895.1"/>
    <property type="molecule type" value="Genomic_DNA"/>
</dbReference>
<gene>
    <name evidence="1" type="ORF">Q6A48_18580</name>
</gene>
<evidence type="ECO:0008006" key="3">
    <source>
        <dbReference type="Google" id="ProtNLM"/>
    </source>
</evidence>
<dbReference type="RefSeq" id="WP_304555667.1">
    <property type="nucleotide sequence ID" value="NZ_JAUQOP010000030.1"/>
</dbReference>
<dbReference type="Proteomes" id="UP001228019">
    <property type="component" value="Unassembled WGS sequence"/>
</dbReference>